<organism evidence="3 4">
    <name type="scientific">Mucuna pruriens</name>
    <name type="common">Velvet bean</name>
    <name type="synonym">Dolichos pruriens</name>
    <dbReference type="NCBI Taxonomy" id="157652"/>
    <lineage>
        <taxon>Eukaryota</taxon>
        <taxon>Viridiplantae</taxon>
        <taxon>Streptophyta</taxon>
        <taxon>Embryophyta</taxon>
        <taxon>Tracheophyta</taxon>
        <taxon>Spermatophyta</taxon>
        <taxon>Magnoliopsida</taxon>
        <taxon>eudicotyledons</taxon>
        <taxon>Gunneridae</taxon>
        <taxon>Pentapetalae</taxon>
        <taxon>rosids</taxon>
        <taxon>fabids</taxon>
        <taxon>Fabales</taxon>
        <taxon>Fabaceae</taxon>
        <taxon>Papilionoideae</taxon>
        <taxon>50 kb inversion clade</taxon>
        <taxon>NPAAA clade</taxon>
        <taxon>indigoferoid/millettioid clade</taxon>
        <taxon>Phaseoleae</taxon>
        <taxon>Mucuna</taxon>
    </lineage>
</organism>
<feature type="domain" description="Reverse transcriptase" evidence="2">
    <location>
        <begin position="71"/>
        <end position="142"/>
    </location>
</feature>
<sequence>MVPRGYARYRSGFLVPLFVHIPRSSSRQSKEKEVGKGEEESDQGRNNQAVASKIHLRSQVPQLAFQCGDGATYQRLMNRIFKEHIGNQLEVYVDDMVVKSKMEVGHADSSSSIFGVLRKHQLKLNLEKCSFGVKAGKFLGFMLTRRGIEANPEKCNTVIIMRSPRSVKEVQQLAGRIMTILRFLSRLVEKSAPIFQYLRKEKCFKWMNDYEASFQELKVMLATPPILTRSNRLVDPANLAKAKLGRQNDKMDGSSNKKGSGVGIILEGLGGVLIEQSIRFGFKASNNQAEYETLLIGEGVRDGKVDDKKRLLVGHKASQWRVSNKGPPTDSISRCGPREGRDFGKIHPTTFPSREKQKGGLAGKTGKHTKGRA</sequence>
<feature type="compositionally biased region" description="Basic and acidic residues" evidence="1">
    <location>
        <begin position="28"/>
        <end position="38"/>
    </location>
</feature>
<dbReference type="PANTHER" id="PTHR37984:SF5">
    <property type="entry name" value="PROTEIN NYNRIN-LIKE"/>
    <property type="match status" value="1"/>
</dbReference>
<dbReference type="SUPFAM" id="SSF56672">
    <property type="entry name" value="DNA/RNA polymerases"/>
    <property type="match status" value="1"/>
</dbReference>
<comment type="caution">
    <text evidence="3">The sequence shown here is derived from an EMBL/GenBank/DDBJ whole genome shotgun (WGS) entry which is preliminary data.</text>
</comment>
<evidence type="ECO:0000256" key="1">
    <source>
        <dbReference type="SAM" id="MobiDB-lite"/>
    </source>
</evidence>
<dbReference type="Gene3D" id="3.30.70.270">
    <property type="match status" value="2"/>
</dbReference>
<dbReference type="InterPro" id="IPR043502">
    <property type="entry name" value="DNA/RNA_pol_sf"/>
</dbReference>
<dbReference type="InterPro" id="IPR043128">
    <property type="entry name" value="Rev_trsase/Diguanyl_cyclase"/>
</dbReference>
<dbReference type="OrthoDB" id="101614at2759"/>
<evidence type="ECO:0000259" key="2">
    <source>
        <dbReference type="Pfam" id="PF00078"/>
    </source>
</evidence>
<accession>A0A371IDN5</accession>
<dbReference type="Proteomes" id="UP000257109">
    <property type="component" value="Unassembled WGS sequence"/>
</dbReference>
<feature type="region of interest" description="Disordered" evidence="1">
    <location>
        <begin position="26"/>
        <end position="47"/>
    </location>
</feature>
<reference evidence="3" key="1">
    <citation type="submission" date="2018-05" db="EMBL/GenBank/DDBJ databases">
        <title>Draft genome of Mucuna pruriens seed.</title>
        <authorList>
            <person name="Nnadi N.E."/>
            <person name="Vos R."/>
            <person name="Hasami M.H."/>
            <person name="Devisetty U.K."/>
            <person name="Aguiy J.C."/>
        </authorList>
    </citation>
    <scope>NUCLEOTIDE SEQUENCE [LARGE SCALE GENOMIC DNA]</scope>
    <source>
        <strain evidence="3">JCA_2017</strain>
    </source>
</reference>
<feature type="compositionally biased region" description="Basic and acidic residues" evidence="1">
    <location>
        <begin position="336"/>
        <end position="345"/>
    </location>
</feature>
<dbReference type="Pfam" id="PF00078">
    <property type="entry name" value="RVT_1"/>
    <property type="match status" value="1"/>
</dbReference>
<proteinExistence type="predicted"/>
<dbReference type="InterPro" id="IPR000477">
    <property type="entry name" value="RT_dom"/>
</dbReference>
<feature type="non-terminal residue" evidence="3">
    <location>
        <position position="1"/>
    </location>
</feature>
<name>A0A371IDN5_MUCPR</name>
<evidence type="ECO:0000313" key="4">
    <source>
        <dbReference type="Proteomes" id="UP000257109"/>
    </source>
</evidence>
<gene>
    <name evidence="3" type="primary">pol</name>
    <name evidence="3" type="ORF">CR513_02006</name>
</gene>
<dbReference type="EMBL" id="QJKJ01000341">
    <property type="protein sequence ID" value="RDY13114.1"/>
    <property type="molecule type" value="Genomic_DNA"/>
</dbReference>
<protein>
    <submittedName>
        <fullName evidence="3">Retrovirus-related Pol polyprotein from transposon 17.6</fullName>
    </submittedName>
</protein>
<dbReference type="PANTHER" id="PTHR37984">
    <property type="entry name" value="PROTEIN CBG26694"/>
    <property type="match status" value="1"/>
</dbReference>
<dbReference type="InterPro" id="IPR050951">
    <property type="entry name" value="Retrovirus_Pol_polyprotein"/>
</dbReference>
<feature type="region of interest" description="Disordered" evidence="1">
    <location>
        <begin position="321"/>
        <end position="373"/>
    </location>
</feature>
<keyword evidence="4" id="KW-1185">Reference proteome</keyword>
<evidence type="ECO:0000313" key="3">
    <source>
        <dbReference type="EMBL" id="RDY13114.1"/>
    </source>
</evidence>
<dbReference type="AlphaFoldDB" id="A0A371IDN5"/>